<evidence type="ECO:0000313" key="7">
    <source>
        <dbReference type="Proteomes" id="UP000809789"/>
    </source>
</evidence>
<feature type="chain" id="PRO_5035462278" description="EF-hand domain-containing protein" evidence="4">
    <location>
        <begin position="19"/>
        <end position="204"/>
    </location>
</feature>
<dbReference type="PROSITE" id="PS50222">
    <property type="entry name" value="EF_HAND_2"/>
    <property type="match status" value="1"/>
</dbReference>
<dbReference type="Gene3D" id="1.10.238.10">
    <property type="entry name" value="EF-hand"/>
    <property type="match status" value="1"/>
</dbReference>
<dbReference type="GO" id="GO:0005509">
    <property type="term" value="F:calcium ion binding"/>
    <property type="evidence" value="ECO:0007669"/>
    <property type="project" value="InterPro"/>
</dbReference>
<name>A0A8K0L3W3_9PEZI</name>
<evidence type="ECO:0000313" key="6">
    <source>
        <dbReference type="EMBL" id="KAG8628430.1"/>
    </source>
</evidence>
<dbReference type="PANTHER" id="PTHR19237">
    <property type="entry name" value="NUCLEOBINDIN"/>
    <property type="match status" value="1"/>
</dbReference>
<keyword evidence="3" id="KW-0175">Coiled coil</keyword>
<keyword evidence="7" id="KW-1185">Reference proteome</keyword>
<dbReference type="InterPro" id="IPR011992">
    <property type="entry name" value="EF-hand-dom_pair"/>
</dbReference>
<reference evidence="6" key="1">
    <citation type="submission" date="2021-07" db="EMBL/GenBank/DDBJ databases">
        <title>Elsinoe batatas strain:CRI-CJ2 Genome sequencing and assembly.</title>
        <authorList>
            <person name="Huang L."/>
        </authorList>
    </citation>
    <scope>NUCLEOTIDE SEQUENCE</scope>
    <source>
        <strain evidence="6">CRI-CJ2</strain>
    </source>
</reference>
<evidence type="ECO:0000259" key="5">
    <source>
        <dbReference type="PROSITE" id="PS50222"/>
    </source>
</evidence>
<dbReference type="AlphaFoldDB" id="A0A8K0L3W3"/>
<comment type="caution">
    <text evidence="6">The sequence shown here is derived from an EMBL/GenBank/DDBJ whole genome shotgun (WGS) entry which is preliminary data.</text>
</comment>
<feature type="domain" description="EF-hand" evidence="5">
    <location>
        <begin position="89"/>
        <end position="124"/>
    </location>
</feature>
<sequence length="204" mass="23649">MASLRASLLLCLVPLVVAHSPLDHHQEPLAEGGDWITRHMASEHHISVFDSGSIFNLHDYSSRGWWDTDDIERTYGLLDHTASDVPTSKKEEVVSSILRLYDSNHDGFVSREEFTQAFDRGVRLPDFGLGPGHHGDDEYEYEIHHFEKYHDENTKEEDLNHLEDRIHFKHHEEMDELQERLEKLERESHGVQEGNIPSMFKRAG</sequence>
<keyword evidence="2" id="KW-0106">Calcium</keyword>
<keyword evidence="1 4" id="KW-0732">Signal</keyword>
<feature type="coiled-coil region" evidence="3">
    <location>
        <begin position="167"/>
        <end position="194"/>
    </location>
</feature>
<protein>
    <recommendedName>
        <fullName evidence="5">EF-hand domain-containing protein</fullName>
    </recommendedName>
</protein>
<dbReference type="GO" id="GO:0005793">
    <property type="term" value="C:endoplasmic reticulum-Golgi intermediate compartment"/>
    <property type="evidence" value="ECO:0007669"/>
    <property type="project" value="TreeGrafter"/>
</dbReference>
<feature type="signal peptide" evidence="4">
    <location>
        <begin position="1"/>
        <end position="18"/>
    </location>
</feature>
<dbReference type="EMBL" id="JAESVG020000004">
    <property type="protein sequence ID" value="KAG8628430.1"/>
    <property type="molecule type" value="Genomic_DNA"/>
</dbReference>
<dbReference type="PANTHER" id="PTHR19237:SF20">
    <property type="entry name" value="NUCLEOBINDIN 1"/>
    <property type="match status" value="1"/>
</dbReference>
<organism evidence="6 7">
    <name type="scientific">Elsinoe batatas</name>
    <dbReference type="NCBI Taxonomy" id="2601811"/>
    <lineage>
        <taxon>Eukaryota</taxon>
        <taxon>Fungi</taxon>
        <taxon>Dikarya</taxon>
        <taxon>Ascomycota</taxon>
        <taxon>Pezizomycotina</taxon>
        <taxon>Dothideomycetes</taxon>
        <taxon>Dothideomycetidae</taxon>
        <taxon>Myriangiales</taxon>
        <taxon>Elsinoaceae</taxon>
        <taxon>Elsinoe</taxon>
    </lineage>
</organism>
<dbReference type="OrthoDB" id="289247at2759"/>
<accession>A0A8K0L3W3</accession>
<evidence type="ECO:0000256" key="3">
    <source>
        <dbReference type="SAM" id="Coils"/>
    </source>
</evidence>
<dbReference type="InterPro" id="IPR040250">
    <property type="entry name" value="Nucleobindin"/>
</dbReference>
<gene>
    <name evidence="6" type="ORF">KVT40_004303</name>
</gene>
<dbReference type="PROSITE" id="PS00018">
    <property type="entry name" value="EF_HAND_1"/>
    <property type="match status" value="1"/>
</dbReference>
<evidence type="ECO:0000256" key="2">
    <source>
        <dbReference type="ARBA" id="ARBA00022837"/>
    </source>
</evidence>
<dbReference type="Proteomes" id="UP000809789">
    <property type="component" value="Unassembled WGS sequence"/>
</dbReference>
<dbReference type="InterPro" id="IPR018247">
    <property type="entry name" value="EF_Hand_1_Ca_BS"/>
</dbReference>
<proteinExistence type="predicted"/>
<evidence type="ECO:0000256" key="4">
    <source>
        <dbReference type="SAM" id="SignalP"/>
    </source>
</evidence>
<dbReference type="SUPFAM" id="SSF47473">
    <property type="entry name" value="EF-hand"/>
    <property type="match status" value="1"/>
</dbReference>
<evidence type="ECO:0000256" key="1">
    <source>
        <dbReference type="ARBA" id="ARBA00022729"/>
    </source>
</evidence>
<dbReference type="InterPro" id="IPR002048">
    <property type="entry name" value="EF_hand_dom"/>
</dbReference>